<comment type="subunit">
    <text evidence="3 13">Acetyl-CoA carboxylase is a heterohexamer of biotin carboxyl carrier protein, biotin carboxylase and the two subunits of carboxyl transferase in a 2:2 complex.</text>
</comment>
<keyword evidence="6" id="KW-0479">Metal-binding</keyword>
<dbReference type="InterPro" id="IPR005482">
    <property type="entry name" value="Biotin_COase_C"/>
</dbReference>
<evidence type="ECO:0000256" key="10">
    <source>
        <dbReference type="ARBA" id="ARBA00023267"/>
    </source>
</evidence>
<dbReference type="PROSITE" id="PS00866">
    <property type="entry name" value="CPSASE_1"/>
    <property type="match status" value="1"/>
</dbReference>
<evidence type="ECO:0000256" key="8">
    <source>
        <dbReference type="ARBA" id="ARBA00022840"/>
    </source>
</evidence>
<dbReference type="FunFam" id="3.30.1490.20:FF:000018">
    <property type="entry name" value="Biotin carboxylase"/>
    <property type="match status" value="1"/>
</dbReference>
<dbReference type="SUPFAM" id="SSF51246">
    <property type="entry name" value="Rudiment single hybrid motif"/>
    <property type="match status" value="1"/>
</dbReference>
<sequence>MGINKILVANRGEIAVRVIRTCKELGIPVVSVYSTADESSLHVKLADEAVCIGTPRSKDSYLNMQSVLSAAIATGCNAIHPGYGFLSENPKFIEMVEATGITFIGPSANVVSRLGDKATAKMIAKQCGVPVVEGSDGIILDQEDGLKIARKIGYPVMIKASAGGGGRGIAIANSDTEFLKAFEMTSMEAESSFGDKSVYIEKFVENPRHVEIQIMADKHGNVVHLFERDCSMQRRNQKMIEEAPSSMLDDSLRKKMGESAVKLAKHVGYVGAGTIEFLVDSRKNYYFMEMNTRIQVEHPVTEMITGIDLVKEQIKVAYGKELSFKQKDLQILGHSIECRINAENPLNNFIPTPGKIKKILFPGGFNVRFDSHIYPDYEVPPFYDSMLGKLIVFAPTRKEAIRKMRVALEQLVIEGITTNIEYQYAIMHTPEFIKGAYDTGFIAKFNGLIQGEYNEELLGWTKRKIK</sequence>
<dbReference type="NCBIfam" id="TIGR00514">
    <property type="entry name" value="accC"/>
    <property type="match status" value="1"/>
</dbReference>
<keyword evidence="13" id="KW-0276">Fatty acid metabolism</keyword>
<dbReference type="PANTHER" id="PTHR48095">
    <property type="entry name" value="PYRUVATE CARBOXYLASE SUBUNIT A"/>
    <property type="match status" value="1"/>
</dbReference>
<dbReference type="Proteomes" id="UP000290909">
    <property type="component" value="Chromosome"/>
</dbReference>
<dbReference type="GO" id="GO:0046872">
    <property type="term" value="F:metal ion binding"/>
    <property type="evidence" value="ECO:0007669"/>
    <property type="project" value="UniProtKB-KW"/>
</dbReference>
<dbReference type="UniPathway" id="UPA00655">
    <property type="reaction ID" value="UER00711"/>
</dbReference>
<comment type="pathway">
    <text evidence="2 13">Lipid metabolism; malonyl-CoA biosynthesis; malonyl-CoA from acetyl-CoA: step 1/1.</text>
</comment>
<evidence type="ECO:0000256" key="5">
    <source>
        <dbReference type="ARBA" id="ARBA00022598"/>
    </source>
</evidence>
<dbReference type="NCBIfam" id="NF006367">
    <property type="entry name" value="PRK08591.1"/>
    <property type="match status" value="1"/>
</dbReference>
<feature type="domain" description="Biotin carboxylation" evidence="15">
    <location>
        <begin position="2"/>
        <end position="447"/>
    </location>
</feature>
<proteinExistence type="predicted"/>
<name>A0A449BIJ5_9MOLU</name>
<dbReference type="GO" id="GO:0004075">
    <property type="term" value="F:biotin carboxylase activity"/>
    <property type="evidence" value="ECO:0007669"/>
    <property type="project" value="UniProtKB-EC"/>
</dbReference>
<evidence type="ECO:0000313" key="16">
    <source>
        <dbReference type="EMBL" id="VEU82157.1"/>
    </source>
</evidence>
<dbReference type="SUPFAM" id="SSF52440">
    <property type="entry name" value="PreATP-grasp domain"/>
    <property type="match status" value="1"/>
</dbReference>
<dbReference type="GO" id="GO:0006633">
    <property type="term" value="P:fatty acid biosynthetic process"/>
    <property type="evidence" value="ECO:0007669"/>
    <property type="project" value="UniProtKB-KW"/>
</dbReference>
<evidence type="ECO:0000259" key="14">
    <source>
        <dbReference type="PROSITE" id="PS50975"/>
    </source>
</evidence>
<evidence type="ECO:0000256" key="2">
    <source>
        <dbReference type="ARBA" id="ARBA00004956"/>
    </source>
</evidence>
<dbReference type="Pfam" id="PF02786">
    <property type="entry name" value="CPSase_L_D2"/>
    <property type="match status" value="1"/>
</dbReference>
<keyword evidence="13" id="KW-0443">Lipid metabolism</keyword>
<dbReference type="KEGG" id="ahk:NCTC10172_00164"/>
<keyword evidence="5 13" id="KW-0436">Ligase</keyword>
<dbReference type="InterPro" id="IPR005479">
    <property type="entry name" value="CPAse_ATP-bd"/>
</dbReference>
<dbReference type="PANTHER" id="PTHR48095:SF2">
    <property type="entry name" value="BIOTIN CARBOXYLASE, CHLOROPLASTIC"/>
    <property type="match status" value="1"/>
</dbReference>
<dbReference type="STRING" id="1408416.GCA_000702765_00719"/>
<dbReference type="Pfam" id="PF02785">
    <property type="entry name" value="Biotin_carb_C"/>
    <property type="match status" value="1"/>
</dbReference>
<keyword evidence="9" id="KW-0460">Magnesium</keyword>
<evidence type="ECO:0000256" key="13">
    <source>
        <dbReference type="RuleBase" id="RU365063"/>
    </source>
</evidence>
<evidence type="ECO:0000256" key="12">
    <source>
        <dbReference type="PROSITE-ProRule" id="PRU00409"/>
    </source>
</evidence>
<dbReference type="GO" id="GO:0005524">
    <property type="term" value="F:ATP binding"/>
    <property type="evidence" value="ECO:0007669"/>
    <property type="project" value="UniProtKB-UniRule"/>
</dbReference>
<evidence type="ECO:0000313" key="17">
    <source>
        <dbReference type="Proteomes" id="UP000290909"/>
    </source>
</evidence>
<evidence type="ECO:0000256" key="9">
    <source>
        <dbReference type="ARBA" id="ARBA00022842"/>
    </source>
</evidence>
<dbReference type="GO" id="GO:2001295">
    <property type="term" value="P:malonyl-CoA biosynthetic process"/>
    <property type="evidence" value="ECO:0007669"/>
    <property type="project" value="UniProtKB-UniPathway"/>
</dbReference>
<comment type="catalytic activity">
    <reaction evidence="11 13">
        <text>N(6)-biotinyl-L-lysyl-[protein] + hydrogencarbonate + ATP = N(6)-carboxybiotinyl-L-lysyl-[protein] + ADP + phosphate + H(+)</text>
        <dbReference type="Rhea" id="RHEA:13501"/>
        <dbReference type="Rhea" id="RHEA-COMP:10505"/>
        <dbReference type="Rhea" id="RHEA-COMP:10506"/>
        <dbReference type="ChEBI" id="CHEBI:15378"/>
        <dbReference type="ChEBI" id="CHEBI:17544"/>
        <dbReference type="ChEBI" id="CHEBI:30616"/>
        <dbReference type="ChEBI" id="CHEBI:43474"/>
        <dbReference type="ChEBI" id="CHEBI:83144"/>
        <dbReference type="ChEBI" id="CHEBI:83145"/>
        <dbReference type="ChEBI" id="CHEBI:456216"/>
        <dbReference type="EC" id="6.3.4.14"/>
    </reaction>
</comment>
<dbReference type="EC" id="6.3.4.14" evidence="4 13"/>
<keyword evidence="8 12" id="KW-0067">ATP-binding</keyword>
<dbReference type="InterPro" id="IPR011761">
    <property type="entry name" value="ATP-grasp"/>
</dbReference>
<keyword evidence="17" id="KW-1185">Reference proteome</keyword>
<dbReference type="PROSITE" id="PS50979">
    <property type="entry name" value="BC"/>
    <property type="match status" value="1"/>
</dbReference>
<keyword evidence="13" id="KW-0444">Lipid biosynthesis</keyword>
<dbReference type="InterPro" id="IPR011764">
    <property type="entry name" value="Biotin_carboxylation_dom"/>
</dbReference>
<dbReference type="SUPFAM" id="SSF56059">
    <property type="entry name" value="Glutathione synthetase ATP-binding domain-like"/>
    <property type="match status" value="1"/>
</dbReference>
<dbReference type="InterPro" id="IPR051602">
    <property type="entry name" value="ACC_Biotin_Carboxylase"/>
</dbReference>
<dbReference type="InterPro" id="IPR011054">
    <property type="entry name" value="Rudment_hybrid_motif"/>
</dbReference>
<evidence type="ECO:0000256" key="11">
    <source>
        <dbReference type="ARBA" id="ARBA00048600"/>
    </source>
</evidence>
<dbReference type="FunFam" id="3.30.470.20:FF:000028">
    <property type="entry name" value="Methylcrotonoyl-CoA carboxylase subunit alpha, mitochondrial"/>
    <property type="match status" value="1"/>
</dbReference>
<evidence type="ECO:0000256" key="4">
    <source>
        <dbReference type="ARBA" id="ARBA00013263"/>
    </source>
</evidence>
<gene>
    <name evidence="16" type="primary">accC</name>
    <name evidence="16" type="ORF">NCTC10172_00164</name>
</gene>
<dbReference type="EMBL" id="LR215050">
    <property type="protein sequence ID" value="VEU82157.1"/>
    <property type="molecule type" value="Genomic_DNA"/>
</dbReference>
<evidence type="ECO:0000256" key="3">
    <source>
        <dbReference type="ARBA" id="ARBA00011750"/>
    </source>
</evidence>
<dbReference type="InterPro" id="IPR005481">
    <property type="entry name" value="BC-like_N"/>
</dbReference>
<keyword evidence="10 13" id="KW-0092">Biotin</keyword>
<protein>
    <recommendedName>
        <fullName evidence="4 13">Biotin carboxylase</fullName>
        <ecNumber evidence="4 13">6.3.4.14</ecNumber>
    </recommendedName>
    <alternativeName>
        <fullName evidence="13">Acetyl-coenzyme A carboxylase biotin carboxylase subunit A</fullName>
    </alternativeName>
</protein>
<dbReference type="InterPro" id="IPR016185">
    <property type="entry name" value="PreATP-grasp_dom_sf"/>
</dbReference>
<evidence type="ECO:0000256" key="7">
    <source>
        <dbReference type="ARBA" id="ARBA00022741"/>
    </source>
</evidence>
<keyword evidence="13" id="KW-0275">Fatty acid biosynthesis</keyword>
<evidence type="ECO:0000259" key="15">
    <source>
        <dbReference type="PROSITE" id="PS50979"/>
    </source>
</evidence>
<evidence type="ECO:0000256" key="1">
    <source>
        <dbReference type="ARBA" id="ARBA00003761"/>
    </source>
</evidence>
<dbReference type="Gene3D" id="3.30.470.20">
    <property type="entry name" value="ATP-grasp fold, B domain"/>
    <property type="match status" value="1"/>
</dbReference>
<dbReference type="SMART" id="SM00878">
    <property type="entry name" value="Biotin_carb_C"/>
    <property type="match status" value="1"/>
</dbReference>
<reference evidence="16 17" key="1">
    <citation type="submission" date="2019-01" db="EMBL/GenBank/DDBJ databases">
        <authorList>
            <consortium name="Pathogen Informatics"/>
        </authorList>
    </citation>
    <scope>NUCLEOTIDE SEQUENCE [LARGE SCALE GENOMIC DNA]</scope>
    <source>
        <strain evidence="16 17">NCTC10172</strain>
    </source>
</reference>
<accession>A0A449BIJ5</accession>
<dbReference type="PROSITE" id="PS00867">
    <property type="entry name" value="CPSASE_2"/>
    <property type="match status" value="1"/>
</dbReference>
<keyword evidence="7 12" id="KW-0547">Nucleotide-binding</keyword>
<evidence type="ECO:0000256" key="6">
    <source>
        <dbReference type="ARBA" id="ARBA00022723"/>
    </source>
</evidence>
<dbReference type="AlphaFoldDB" id="A0A449BIJ5"/>
<comment type="function">
    <text evidence="1 13">This protein is a component of the acetyl coenzyme A carboxylase complex; first, biotin carboxylase catalyzes the carboxylation of the carrier protein and then the transcarboxylase transfers the carboxyl group to form malonyl-CoA.</text>
</comment>
<organism evidence="16 17">
    <name type="scientific">Acholeplasma hippikon</name>
    <dbReference type="NCBI Taxonomy" id="264636"/>
    <lineage>
        <taxon>Bacteria</taxon>
        <taxon>Bacillati</taxon>
        <taxon>Mycoplasmatota</taxon>
        <taxon>Mollicutes</taxon>
        <taxon>Acholeplasmatales</taxon>
        <taxon>Acholeplasmataceae</taxon>
        <taxon>Acholeplasma</taxon>
    </lineage>
</organism>
<dbReference type="InterPro" id="IPR004549">
    <property type="entry name" value="Acetyl_CoA_COase_biotin_COase"/>
</dbReference>
<dbReference type="FunFam" id="3.40.50.20:FF:000010">
    <property type="entry name" value="Propionyl-CoA carboxylase subunit alpha"/>
    <property type="match status" value="1"/>
</dbReference>
<dbReference type="Pfam" id="PF00289">
    <property type="entry name" value="Biotin_carb_N"/>
    <property type="match status" value="1"/>
</dbReference>
<dbReference type="PROSITE" id="PS50975">
    <property type="entry name" value="ATP_GRASP"/>
    <property type="match status" value="1"/>
</dbReference>
<feature type="domain" description="ATP-grasp" evidence="14">
    <location>
        <begin position="121"/>
        <end position="318"/>
    </location>
</feature>